<dbReference type="InterPro" id="IPR013120">
    <property type="entry name" value="FAR_NAD-bd"/>
</dbReference>
<dbReference type="SUPFAM" id="SSF56801">
    <property type="entry name" value="Acetyl-CoA synthetase-like"/>
    <property type="match status" value="1"/>
</dbReference>
<keyword evidence="1" id="KW-0596">Phosphopantetheine</keyword>
<dbReference type="InterPro" id="IPR006162">
    <property type="entry name" value="Ppantetheine_attach_site"/>
</dbReference>
<evidence type="ECO:0000259" key="3">
    <source>
        <dbReference type="PROSITE" id="PS50075"/>
    </source>
</evidence>
<dbReference type="InterPro" id="IPR020845">
    <property type="entry name" value="AMP-binding_CS"/>
</dbReference>
<name>A0A6A6WJ81_9PEZI</name>
<dbReference type="PROSITE" id="PS00012">
    <property type="entry name" value="PHOSPHOPANTETHEINE"/>
    <property type="match status" value="1"/>
</dbReference>
<dbReference type="GeneID" id="54490311"/>
<dbReference type="Pfam" id="PF00501">
    <property type="entry name" value="AMP-binding"/>
    <property type="match status" value="1"/>
</dbReference>
<dbReference type="InterPro" id="IPR000873">
    <property type="entry name" value="AMP-dep_synth/lig_dom"/>
</dbReference>
<dbReference type="AlphaFoldDB" id="A0A6A6WJ81"/>
<organism evidence="4 5">
    <name type="scientific">Pseudovirgaria hyperparasitica</name>
    <dbReference type="NCBI Taxonomy" id="470096"/>
    <lineage>
        <taxon>Eukaryota</taxon>
        <taxon>Fungi</taxon>
        <taxon>Dikarya</taxon>
        <taxon>Ascomycota</taxon>
        <taxon>Pezizomycotina</taxon>
        <taxon>Dothideomycetes</taxon>
        <taxon>Dothideomycetes incertae sedis</taxon>
        <taxon>Acrospermales</taxon>
        <taxon>Acrospermaceae</taxon>
        <taxon>Pseudovirgaria</taxon>
    </lineage>
</organism>
<dbReference type="RefSeq" id="XP_033604716.1">
    <property type="nucleotide sequence ID" value="XM_033749257.1"/>
</dbReference>
<proteinExistence type="predicted"/>
<dbReference type="Gene3D" id="3.40.50.720">
    <property type="entry name" value="NAD(P)-binding Rossmann-like Domain"/>
    <property type="match status" value="1"/>
</dbReference>
<dbReference type="PANTHER" id="PTHR43439:SF2">
    <property type="entry name" value="ENZYME, PUTATIVE (JCVI)-RELATED"/>
    <property type="match status" value="1"/>
</dbReference>
<dbReference type="OrthoDB" id="429813at2759"/>
<dbReference type="SUPFAM" id="SSF51735">
    <property type="entry name" value="NAD(P)-binding Rossmann-fold domains"/>
    <property type="match status" value="1"/>
</dbReference>
<dbReference type="Proteomes" id="UP000799437">
    <property type="component" value="Unassembled WGS sequence"/>
</dbReference>
<dbReference type="PROSITE" id="PS50075">
    <property type="entry name" value="CARRIER"/>
    <property type="match status" value="1"/>
</dbReference>
<protein>
    <submittedName>
        <fullName evidence="4">Acetyl-CoA synthetase-like protein</fullName>
    </submittedName>
</protein>
<keyword evidence="2" id="KW-0597">Phosphoprotein</keyword>
<dbReference type="Gene3D" id="3.40.50.12780">
    <property type="entry name" value="N-terminal domain of ligase-like"/>
    <property type="match status" value="1"/>
</dbReference>
<dbReference type="Gene3D" id="1.10.1200.10">
    <property type="entry name" value="ACP-like"/>
    <property type="match status" value="1"/>
</dbReference>
<evidence type="ECO:0000313" key="5">
    <source>
        <dbReference type="Proteomes" id="UP000799437"/>
    </source>
</evidence>
<dbReference type="InterPro" id="IPR051414">
    <property type="entry name" value="Adenylate-forming_Reductase"/>
</dbReference>
<dbReference type="Pfam" id="PF00550">
    <property type="entry name" value="PP-binding"/>
    <property type="match status" value="1"/>
</dbReference>
<gene>
    <name evidence="4" type="ORF">EJ05DRAFT_535507</name>
</gene>
<dbReference type="Pfam" id="PF07993">
    <property type="entry name" value="NAD_binding_4"/>
    <property type="match status" value="1"/>
</dbReference>
<dbReference type="InterPro" id="IPR036291">
    <property type="entry name" value="NAD(P)-bd_dom_sf"/>
</dbReference>
<dbReference type="EMBL" id="ML996566">
    <property type="protein sequence ID" value="KAF2762265.1"/>
    <property type="molecule type" value="Genomic_DNA"/>
</dbReference>
<dbReference type="PANTHER" id="PTHR43439">
    <property type="entry name" value="PHENYLACETATE-COENZYME A LIGASE"/>
    <property type="match status" value="1"/>
</dbReference>
<evidence type="ECO:0000313" key="4">
    <source>
        <dbReference type="EMBL" id="KAF2762265.1"/>
    </source>
</evidence>
<sequence length="1087" mass="120212">MAPSAIYEESDNINGSQVFQRPKFDLLRPPVNPTKNDIRSLPDLIDFNSRFNPDHVFALQEERSNGKHEKFAEITFRTLRNLVDEGVHWIQQHVPGAQSPRTNSDGSITDSRPIALFLGSDLTLFIYLSALLRLEVPVVVLSARLSPAAVGHLLTKTNAQAIITSSRTSKVAEEGIAAMESHETLETLTAAPYQFFLEAAALSVNERRESWGPSKTLREDNRHAIYFHSSGTTGLPKPIGLTQRWLLGFAACHTLKPSECEGVMLSTLPLYHGFGQLAPTVSLSTGKTCCFPSASIIPSASSTVELLSRTKANALMTVPNILEEISQNSEGMYEALVPLDFVAVGGGAIKAHVGDFLTDMGISVLNHYGTTELGAIAPLFVPDSSYDWHYIKIRKDLGLELKRADAEGEEGEFWKLVGQPFGWPDEFEIQDLLIKNPNAKGEEVEVKVLGRKDDMIVLATGEKVSPQLLEQALNSCDQVKTAVVFGQHREEIGIMIEPLSAVPESGREEFINTIWPIVEKTNLVMDRHARITSRSAIFLKPEDKVIPRSDKGSVMRNEVLRVFENEINEVYERLENEGSSVTSFSLDASNLEQSVKDVIHIAWEGRLSKESLDADVDFFEAGMDSLEATRVARLLNGAVNKEQFAGLTTPAKPDTIYRNPTVSKLAKALTAGAGQALSREERMNAALSRFNNEIDAIPSSSGAVVLITGSTGNLGTNLLEQLCRNPTISRVVCLNRRDPKGSIANAIDRQYKAFEYRGMDMPKESWNKVEIMQAETGKDHLGLPEQDYTRLVSSVTHIIHSAWPMDFQRALESMESQIRAVYNFIEFAVKIHTVRPAVRPKLIFTSTIAVCARYPGNVLPEISIEDPSYTAPMGYGEGKWVCERMLEHAVKTHGQSFQPAILRLGQMSGTTTAGHWAKDEHFPQLLKASQIIGRMPALHGTYSWLPMDVAARTIIDITLDETSPTVIYHVENPVRQSWEELVPELAQRLGLPSKTPIPFGDWLEQVLANGSVSNLEEFFSGEFEKLSGGGLVLHSKETQAVSSNLREFGPVGLDLLDKYLASWRKHGVFHFLLFLTSPVATTFSSIL</sequence>
<dbReference type="InterPro" id="IPR009081">
    <property type="entry name" value="PP-bd_ACP"/>
</dbReference>
<dbReference type="SUPFAM" id="SSF47336">
    <property type="entry name" value="ACP-like"/>
    <property type="match status" value="1"/>
</dbReference>
<evidence type="ECO:0000256" key="1">
    <source>
        <dbReference type="ARBA" id="ARBA00022450"/>
    </source>
</evidence>
<dbReference type="InterPro" id="IPR036736">
    <property type="entry name" value="ACP-like_sf"/>
</dbReference>
<dbReference type="InterPro" id="IPR042099">
    <property type="entry name" value="ANL_N_sf"/>
</dbReference>
<accession>A0A6A6WJ81</accession>
<dbReference type="PROSITE" id="PS00455">
    <property type="entry name" value="AMP_BINDING"/>
    <property type="match status" value="1"/>
</dbReference>
<reference evidence="4" key="1">
    <citation type="journal article" date="2020" name="Stud. Mycol.">
        <title>101 Dothideomycetes genomes: a test case for predicting lifestyles and emergence of pathogens.</title>
        <authorList>
            <person name="Haridas S."/>
            <person name="Albert R."/>
            <person name="Binder M."/>
            <person name="Bloem J."/>
            <person name="Labutti K."/>
            <person name="Salamov A."/>
            <person name="Andreopoulos B."/>
            <person name="Baker S."/>
            <person name="Barry K."/>
            <person name="Bills G."/>
            <person name="Bluhm B."/>
            <person name="Cannon C."/>
            <person name="Castanera R."/>
            <person name="Culley D."/>
            <person name="Daum C."/>
            <person name="Ezra D."/>
            <person name="Gonzalez J."/>
            <person name="Henrissat B."/>
            <person name="Kuo A."/>
            <person name="Liang C."/>
            <person name="Lipzen A."/>
            <person name="Lutzoni F."/>
            <person name="Magnuson J."/>
            <person name="Mondo S."/>
            <person name="Nolan M."/>
            <person name="Ohm R."/>
            <person name="Pangilinan J."/>
            <person name="Park H.-J."/>
            <person name="Ramirez L."/>
            <person name="Alfaro M."/>
            <person name="Sun H."/>
            <person name="Tritt A."/>
            <person name="Yoshinaga Y."/>
            <person name="Zwiers L.-H."/>
            <person name="Turgeon B."/>
            <person name="Goodwin S."/>
            <person name="Spatafora J."/>
            <person name="Crous P."/>
            <person name="Grigoriev I."/>
        </authorList>
    </citation>
    <scope>NUCLEOTIDE SEQUENCE</scope>
    <source>
        <strain evidence="4">CBS 121739</strain>
    </source>
</reference>
<dbReference type="Pfam" id="PF23562">
    <property type="entry name" value="AMP-binding_C_3"/>
    <property type="match status" value="1"/>
</dbReference>
<evidence type="ECO:0000256" key="2">
    <source>
        <dbReference type="ARBA" id="ARBA00022553"/>
    </source>
</evidence>
<keyword evidence="5" id="KW-1185">Reference proteome</keyword>
<feature type="domain" description="Carrier" evidence="3">
    <location>
        <begin position="589"/>
        <end position="673"/>
    </location>
</feature>